<name>A0A6A4Q3D7_LUPAL</name>
<keyword evidence="2" id="KW-1185">Reference proteome</keyword>
<proteinExistence type="predicted"/>
<evidence type="ECO:0000313" key="2">
    <source>
        <dbReference type="Proteomes" id="UP000447434"/>
    </source>
</evidence>
<dbReference type="EMBL" id="WOCE01000008">
    <property type="protein sequence ID" value="KAE9608645.1"/>
    <property type="molecule type" value="Genomic_DNA"/>
</dbReference>
<reference evidence="2" key="1">
    <citation type="journal article" date="2020" name="Nat. Commun.">
        <title>Genome sequence of the cluster root forming white lupin.</title>
        <authorList>
            <person name="Hufnagel B."/>
            <person name="Marques A."/>
            <person name="Soriano A."/>
            <person name="Marques L."/>
            <person name="Divol F."/>
            <person name="Doumas P."/>
            <person name="Sallet E."/>
            <person name="Mancinotti D."/>
            <person name="Carrere S."/>
            <person name="Marande W."/>
            <person name="Arribat S."/>
            <person name="Keller J."/>
            <person name="Huneau C."/>
            <person name="Blein T."/>
            <person name="Aime D."/>
            <person name="Laguerre M."/>
            <person name="Taylor J."/>
            <person name="Schubert V."/>
            <person name="Nelson M."/>
            <person name="Geu-Flores F."/>
            <person name="Crespi M."/>
            <person name="Gallardo-Guerrero K."/>
            <person name="Delaux P.-M."/>
            <person name="Salse J."/>
            <person name="Berges H."/>
            <person name="Guyot R."/>
            <person name="Gouzy J."/>
            <person name="Peret B."/>
        </authorList>
    </citation>
    <scope>NUCLEOTIDE SEQUENCE [LARGE SCALE GENOMIC DNA]</scope>
    <source>
        <strain evidence="2">cv. Amiga</strain>
    </source>
</reference>
<accession>A0A6A4Q3D7</accession>
<evidence type="ECO:0000313" key="1">
    <source>
        <dbReference type="EMBL" id="KAE9608645.1"/>
    </source>
</evidence>
<sequence>MVETKLSERVGSCPACKRCWCISLHLLILFYNFVNESWDLSVEYSVNQF</sequence>
<gene>
    <name evidence="1" type="ORF">Lalb_Chr08g0237881</name>
</gene>
<dbReference type="AlphaFoldDB" id="A0A6A4Q3D7"/>
<comment type="caution">
    <text evidence="1">The sequence shown here is derived from an EMBL/GenBank/DDBJ whole genome shotgun (WGS) entry which is preliminary data.</text>
</comment>
<organism evidence="1 2">
    <name type="scientific">Lupinus albus</name>
    <name type="common">White lupine</name>
    <name type="synonym">Lupinus termis</name>
    <dbReference type="NCBI Taxonomy" id="3870"/>
    <lineage>
        <taxon>Eukaryota</taxon>
        <taxon>Viridiplantae</taxon>
        <taxon>Streptophyta</taxon>
        <taxon>Embryophyta</taxon>
        <taxon>Tracheophyta</taxon>
        <taxon>Spermatophyta</taxon>
        <taxon>Magnoliopsida</taxon>
        <taxon>eudicotyledons</taxon>
        <taxon>Gunneridae</taxon>
        <taxon>Pentapetalae</taxon>
        <taxon>rosids</taxon>
        <taxon>fabids</taxon>
        <taxon>Fabales</taxon>
        <taxon>Fabaceae</taxon>
        <taxon>Papilionoideae</taxon>
        <taxon>50 kb inversion clade</taxon>
        <taxon>genistoids sensu lato</taxon>
        <taxon>core genistoids</taxon>
        <taxon>Genisteae</taxon>
        <taxon>Lupinus</taxon>
    </lineage>
</organism>
<dbReference type="Proteomes" id="UP000447434">
    <property type="component" value="Chromosome 8"/>
</dbReference>
<protein>
    <submittedName>
        <fullName evidence="1">Uncharacterized protein</fullName>
    </submittedName>
</protein>